<evidence type="ECO:0008006" key="9">
    <source>
        <dbReference type="Google" id="ProtNLM"/>
    </source>
</evidence>
<gene>
    <name evidence="7" type="ORF">PMEA_00018976</name>
</gene>
<feature type="transmembrane region" description="Helical" evidence="6">
    <location>
        <begin position="79"/>
        <end position="99"/>
    </location>
</feature>
<feature type="transmembrane region" description="Helical" evidence="6">
    <location>
        <begin position="330"/>
        <end position="350"/>
    </location>
</feature>
<evidence type="ECO:0000313" key="8">
    <source>
        <dbReference type="Proteomes" id="UP001159428"/>
    </source>
</evidence>
<feature type="transmembrane region" description="Helical" evidence="6">
    <location>
        <begin position="12"/>
        <end position="32"/>
    </location>
</feature>
<comment type="subcellular location">
    <subcellularLocation>
        <location evidence="1">Membrane</location>
        <topology evidence="1">Multi-pass membrane protein</topology>
    </subcellularLocation>
</comment>
<evidence type="ECO:0000256" key="5">
    <source>
        <dbReference type="SAM" id="MobiDB-lite"/>
    </source>
</evidence>
<dbReference type="InterPro" id="IPR011701">
    <property type="entry name" value="MFS"/>
</dbReference>
<feature type="transmembrane region" description="Helical" evidence="6">
    <location>
        <begin position="803"/>
        <end position="825"/>
    </location>
</feature>
<keyword evidence="3 6" id="KW-1133">Transmembrane helix</keyword>
<feature type="transmembrane region" description="Helical" evidence="6">
    <location>
        <begin position="709"/>
        <end position="729"/>
    </location>
</feature>
<feature type="transmembrane region" description="Helical" evidence="6">
    <location>
        <begin position="388"/>
        <end position="410"/>
    </location>
</feature>
<keyword evidence="8" id="KW-1185">Reference proteome</keyword>
<feature type="transmembrane region" description="Helical" evidence="6">
    <location>
        <begin position="356"/>
        <end position="376"/>
    </location>
</feature>
<name>A0AAU9X7E3_9CNID</name>
<dbReference type="Proteomes" id="UP001159428">
    <property type="component" value="Unassembled WGS sequence"/>
</dbReference>
<dbReference type="GO" id="GO:0022857">
    <property type="term" value="F:transmembrane transporter activity"/>
    <property type="evidence" value="ECO:0007669"/>
    <property type="project" value="InterPro"/>
</dbReference>
<feature type="region of interest" description="Disordered" evidence="5">
    <location>
        <begin position="457"/>
        <end position="481"/>
    </location>
</feature>
<dbReference type="PANTHER" id="PTHR23507:SF1">
    <property type="entry name" value="FI18259P1-RELATED"/>
    <property type="match status" value="1"/>
</dbReference>
<feature type="transmembrane region" description="Helical" evidence="6">
    <location>
        <begin position="615"/>
        <end position="635"/>
    </location>
</feature>
<organism evidence="7 8">
    <name type="scientific">Pocillopora meandrina</name>
    <dbReference type="NCBI Taxonomy" id="46732"/>
    <lineage>
        <taxon>Eukaryota</taxon>
        <taxon>Metazoa</taxon>
        <taxon>Cnidaria</taxon>
        <taxon>Anthozoa</taxon>
        <taxon>Hexacorallia</taxon>
        <taxon>Scleractinia</taxon>
        <taxon>Astrocoeniina</taxon>
        <taxon>Pocilloporidae</taxon>
        <taxon>Pocillopora</taxon>
    </lineage>
</organism>
<feature type="transmembrane region" description="Helical" evidence="6">
    <location>
        <begin position="675"/>
        <end position="697"/>
    </location>
</feature>
<proteinExistence type="predicted"/>
<dbReference type="Pfam" id="PF07690">
    <property type="entry name" value="MFS_1"/>
    <property type="match status" value="2"/>
</dbReference>
<feature type="transmembrane region" description="Helical" evidence="6">
    <location>
        <begin position="517"/>
        <end position="538"/>
    </location>
</feature>
<feature type="transmembrane region" description="Helical" evidence="6">
    <location>
        <begin position="890"/>
        <end position="910"/>
    </location>
</feature>
<sequence length="984" mass="109189">MPEGSGFSWRQLLTVEPVLFLYAFGLFMNVPVSQQFIYHRLSDAKGFPYHFQQETGCEGKNLNASMKKLEKEVQTDASYVQLGIVMFSALPSIIITLFMGGWTDKVGRRPALILPTLGSALEAVVVLLVMYLKWPIYCLFIGGFLHGICGYYTTIILACMSYVADTTEESRIALRLGIIELIVFLGGMVAQLTSGLWIEKLGFITPYWIIFGCHMAAVLYAIFFVPESRAKSSENPGRLFSLQNLKSSWTVYGKATGSKKRNLVVLTFCNGVLAIAVMGINGVVNLYTLHSPLCFSPTLVGYFLAFRQFMHGVGGVTAIKVLGMCLPDAVVSRIAILSYTGFLIFLGFSANEFMVFMAPLVGIFGGAGQPVFRAMMSKIVSTDDQGSLFSTVSSIEMLCTFGGTALFSSLYPKSLKFNMPGFVFVLGGTLMLLPLLCTFCLRDQEMFSRRRKIVNENTKDSEDEKEDEPYEPDSPDIYVPDDSPIIQPEKNYSRNAETTMPTLNLPRWRRYLTVEPVVLFYTFGLFMSLPVMTQYIYFRVSEFKGFPYNISATTEKGCVEDSNGNGTSLAELEKEVQTLAARIDMGNILFQSLPSILMVLLLGPWTDTGGRRPALLAPPLGSALEAITILLIMYFDWPVFVLFVGSAINGFSGFFTIMNMAAFAYVSDITTEEGLAIHIAVVQLVVFIGGVVSQLTSGAWLNRLGFIPPYWFIFACHVAGLLWAAFMVPESKRESQKNKIRFFSLDSFKAVWSVYKKPRNGGRKNLLMLLISDGIITLGVLGISGVVSLFVLRTPLCWGPATLGVFMAFRFFMQGFGGIVGIGILKRFMSEVNVMRVGMVSQCLSLVFFAFSNRTWMVFLVPLIGIFGGAVVPLYKGMMSQMVEPDERGAMFSSVATVDTFCNFLGAFIFNPMYIQSSKFGFRGLPFLVAAVLIIIPMILTKFLKNPMSFRKMTETLTEPEADETEVKLEDIPLDEDEPQTTVL</sequence>
<keyword evidence="2 6" id="KW-0812">Transmembrane</keyword>
<feature type="region of interest" description="Disordered" evidence="5">
    <location>
        <begin position="960"/>
        <end position="984"/>
    </location>
</feature>
<feature type="transmembrane region" description="Helical" evidence="6">
    <location>
        <begin position="263"/>
        <end position="287"/>
    </location>
</feature>
<feature type="transmembrane region" description="Helical" evidence="6">
    <location>
        <begin position="922"/>
        <end position="944"/>
    </location>
</feature>
<evidence type="ECO:0000256" key="1">
    <source>
        <dbReference type="ARBA" id="ARBA00004141"/>
    </source>
</evidence>
<feature type="transmembrane region" description="Helical" evidence="6">
    <location>
        <begin position="299"/>
        <end position="323"/>
    </location>
</feature>
<dbReference type="PANTHER" id="PTHR23507">
    <property type="entry name" value="ZGC:174356"/>
    <property type="match status" value="1"/>
</dbReference>
<evidence type="ECO:0000256" key="2">
    <source>
        <dbReference type="ARBA" id="ARBA00022692"/>
    </source>
</evidence>
<feature type="transmembrane region" description="Helical" evidence="6">
    <location>
        <begin position="641"/>
        <end position="663"/>
    </location>
</feature>
<dbReference type="GO" id="GO:0016020">
    <property type="term" value="C:membrane"/>
    <property type="evidence" value="ECO:0007669"/>
    <property type="project" value="UniProtKB-SubCell"/>
</dbReference>
<feature type="transmembrane region" description="Helical" evidence="6">
    <location>
        <begin position="176"/>
        <end position="198"/>
    </location>
</feature>
<evidence type="ECO:0000256" key="4">
    <source>
        <dbReference type="ARBA" id="ARBA00023136"/>
    </source>
</evidence>
<feature type="compositionally biased region" description="Acidic residues" evidence="5">
    <location>
        <begin position="463"/>
        <end position="474"/>
    </location>
</feature>
<evidence type="ECO:0000256" key="6">
    <source>
        <dbReference type="SAM" id="Phobius"/>
    </source>
</evidence>
<feature type="compositionally biased region" description="Acidic residues" evidence="5">
    <location>
        <begin position="972"/>
        <end position="984"/>
    </location>
</feature>
<keyword evidence="4 6" id="KW-0472">Membrane</keyword>
<feature type="transmembrane region" description="Helical" evidence="6">
    <location>
        <begin position="832"/>
        <end position="851"/>
    </location>
</feature>
<dbReference type="SUPFAM" id="SSF103473">
    <property type="entry name" value="MFS general substrate transporter"/>
    <property type="match status" value="2"/>
</dbReference>
<comment type="caution">
    <text evidence="7">The sequence shown here is derived from an EMBL/GenBank/DDBJ whole genome shotgun (WGS) entry which is preliminary data.</text>
</comment>
<reference evidence="7 8" key="1">
    <citation type="submission" date="2022-05" db="EMBL/GenBank/DDBJ databases">
        <authorList>
            <consortium name="Genoscope - CEA"/>
            <person name="William W."/>
        </authorList>
    </citation>
    <scope>NUCLEOTIDE SEQUENCE [LARGE SCALE GENOMIC DNA]</scope>
</reference>
<feature type="transmembrane region" description="Helical" evidence="6">
    <location>
        <begin position="422"/>
        <end position="441"/>
    </location>
</feature>
<feature type="transmembrane region" description="Helical" evidence="6">
    <location>
        <begin position="766"/>
        <end position="791"/>
    </location>
</feature>
<feature type="transmembrane region" description="Helical" evidence="6">
    <location>
        <begin position="857"/>
        <end position="878"/>
    </location>
</feature>
<dbReference type="EMBL" id="CALNXJ010000033">
    <property type="protein sequence ID" value="CAH3139784.1"/>
    <property type="molecule type" value="Genomic_DNA"/>
</dbReference>
<dbReference type="Gene3D" id="1.20.1250.20">
    <property type="entry name" value="MFS general substrate transporter like domains"/>
    <property type="match status" value="2"/>
</dbReference>
<accession>A0AAU9X7E3</accession>
<feature type="transmembrane region" description="Helical" evidence="6">
    <location>
        <begin position="585"/>
        <end position="603"/>
    </location>
</feature>
<feature type="transmembrane region" description="Helical" evidence="6">
    <location>
        <begin position="204"/>
        <end position="225"/>
    </location>
</feature>
<protein>
    <recommendedName>
        <fullName evidence="9">Proton-coupled folate transporter</fullName>
    </recommendedName>
</protein>
<feature type="transmembrane region" description="Helical" evidence="6">
    <location>
        <begin position="111"/>
        <end position="132"/>
    </location>
</feature>
<dbReference type="AlphaFoldDB" id="A0AAU9X7E3"/>
<feature type="transmembrane region" description="Helical" evidence="6">
    <location>
        <begin position="144"/>
        <end position="164"/>
    </location>
</feature>
<dbReference type="InterPro" id="IPR036259">
    <property type="entry name" value="MFS_trans_sf"/>
</dbReference>
<evidence type="ECO:0000313" key="7">
    <source>
        <dbReference type="EMBL" id="CAH3139784.1"/>
    </source>
</evidence>
<evidence type="ECO:0000256" key="3">
    <source>
        <dbReference type="ARBA" id="ARBA00022989"/>
    </source>
</evidence>